<evidence type="ECO:0000256" key="10">
    <source>
        <dbReference type="ARBA" id="ARBA00058969"/>
    </source>
</evidence>
<reference evidence="17 18" key="1">
    <citation type="journal article" date="2021" name="Nat. Commun.">
        <title>Incipient diploidization of the medicinal plant Perilla within 10,000 years.</title>
        <authorList>
            <person name="Zhang Y."/>
            <person name="Shen Q."/>
            <person name="Leng L."/>
            <person name="Zhang D."/>
            <person name="Chen S."/>
            <person name="Shi Y."/>
            <person name="Ning Z."/>
            <person name="Chen S."/>
        </authorList>
    </citation>
    <scope>NUCLEOTIDE SEQUENCE [LARGE SCALE GENOMIC DNA]</scope>
    <source>
        <strain evidence="18">cv. PC099</strain>
    </source>
</reference>
<comment type="similarity">
    <text evidence="2 15">Belongs to the germin family.</text>
</comment>
<keyword evidence="7 14" id="KW-1015">Disulfide bond</keyword>
<comment type="caution">
    <text evidence="17">The sequence shown here is derived from an EMBL/GenBank/DDBJ whole genome shotgun (WGS) entry which is preliminary data.</text>
</comment>
<dbReference type="FunFam" id="2.60.120.10:FF:000025">
    <property type="entry name" value="germin-like protein subfamily 2 member 1"/>
    <property type="match status" value="1"/>
</dbReference>
<feature type="binding site" evidence="12">
    <location>
        <position position="116"/>
    </location>
    <ligand>
        <name>oxalate</name>
        <dbReference type="ChEBI" id="CHEBI:30623"/>
    </ligand>
</feature>
<dbReference type="Pfam" id="PF00190">
    <property type="entry name" value="Cupin_1"/>
    <property type="match status" value="1"/>
</dbReference>
<dbReference type="GO" id="GO:0048046">
    <property type="term" value="C:apoplast"/>
    <property type="evidence" value="ECO:0007669"/>
    <property type="project" value="UniProtKB-SubCell"/>
</dbReference>
<comment type="catalytic activity">
    <reaction evidence="9">
        <text>2 superoxide + 2 H(+) = H2O2 + O2</text>
        <dbReference type="Rhea" id="RHEA:20696"/>
        <dbReference type="ChEBI" id="CHEBI:15378"/>
        <dbReference type="ChEBI" id="CHEBI:15379"/>
        <dbReference type="ChEBI" id="CHEBI:16240"/>
        <dbReference type="ChEBI" id="CHEBI:18421"/>
        <dbReference type="EC" id="1.15.1.1"/>
    </reaction>
</comment>
<feature type="binding site" evidence="13">
    <location>
        <position position="116"/>
    </location>
    <ligand>
        <name>Mn(2+)</name>
        <dbReference type="ChEBI" id="CHEBI:29035"/>
    </ligand>
</feature>
<keyword evidence="5 12" id="KW-0479">Metal-binding</keyword>
<dbReference type="SMART" id="SM00835">
    <property type="entry name" value="Cupin_1"/>
    <property type="match status" value="1"/>
</dbReference>
<keyword evidence="3 15" id="KW-0052">Apoplast</keyword>
<sequence>MGGNVILLSILALNFFANIAFAFDPSPLQDLCVADLTSSARINGYACVDPAKVEADNFFFSGLRLAGNTSNPKGSAFQVAYVNEIPGLNTQGMGMARVDMVENGFIPPHNQARATEIFTLLEGSVEIGFVTSYPDYRHYSKVLEKGDVFVIPIGFVHYVRNVGAGNVVSLSTFNSQNPGTTFFPHVLFGANPGLDTDYLSRVLALDKKIIGKF</sequence>
<dbReference type="GO" id="GO:0010497">
    <property type="term" value="P:plasmodesmata-mediated intercellular transport"/>
    <property type="evidence" value="ECO:0007669"/>
    <property type="project" value="UniProtKB-ARBA"/>
</dbReference>
<evidence type="ECO:0000256" key="11">
    <source>
        <dbReference type="ARBA" id="ARBA00064720"/>
    </source>
</evidence>
<dbReference type="PRINTS" id="PR00325">
    <property type="entry name" value="GERMIN"/>
</dbReference>
<proteinExistence type="inferred from homology"/>
<dbReference type="Gene3D" id="2.60.120.10">
    <property type="entry name" value="Jelly Rolls"/>
    <property type="match status" value="1"/>
</dbReference>
<evidence type="ECO:0000256" key="13">
    <source>
        <dbReference type="PIRSR" id="PIRSR601929-2"/>
    </source>
</evidence>
<evidence type="ECO:0000256" key="15">
    <source>
        <dbReference type="RuleBase" id="RU366015"/>
    </source>
</evidence>
<evidence type="ECO:0000259" key="16">
    <source>
        <dbReference type="SMART" id="SM00835"/>
    </source>
</evidence>
<comment type="function">
    <text evidence="10">May interact with bacterial adhesins thereby protecting the reproductive tissues from microbial attack. Has no oxalate oxidase activity.</text>
</comment>
<dbReference type="AlphaFoldDB" id="A0AAD4P5C4"/>
<feature type="signal peptide" evidence="15">
    <location>
        <begin position="1"/>
        <end position="22"/>
    </location>
</feature>
<evidence type="ECO:0000313" key="18">
    <source>
        <dbReference type="Proteomes" id="UP001190926"/>
    </source>
</evidence>
<comment type="subunit">
    <text evidence="11">Monomer. In the absence of manganese, it forms tetrameric and pentameric forms which show superoxide dismutase activity.</text>
</comment>
<dbReference type="PANTHER" id="PTHR31238">
    <property type="entry name" value="GERMIN-LIKE PROTEIN SUBFAMILY 3 MEMBER 3"/>
    <property type="match status" value="1"/>
</dbReference>
<evidence type="ECO:0000256" key="14">
    <source>
        <dbReference type="PIRSR" id="PIRSR601929-3"/>
    </source>
</evidence>
<evidence type="ECO:0000256" key="6">
    <source>
        <dbReference type="ARBA" id="ARBA00022729"/>
    </source>
</evidence>
<dbReference type="EMBL" id="SDAM02000148">
    <property type="protein sequence ID" value="KAH6827528.1"/>
    <property type="molecule type" value="Genomic_DNA"/>
</dbReference>
<evidence type="ECO:0000256" key="3">
    <source>
        <dbReference type="ARBA" id="ARBA00022523"/>
    </source>
</evidence>
<dbReference type="GO" id="GO:0004784">
    <property type="term" value="F:superoxide dismutase activity"/>
    <property type="evidence" value="ECO:0007669"/>
    <property type="project" value="UniProtKB-EC"/>
</dbReference>
<dbReference type="GO" id="GO:0009506">
    <property type="term" value="C:plasmodesma"/>
    <property type="evidence" value="ECO:0007669"/>
    <property type="project" value="UniProtKB-ARBA"/>
</dbReference>
<accession>A0AAD4P5C4</accession>
<evidence type="ECO:0000256" key="12">
    <source>
        <dbReference type="PIRSR" id="PIRSR601929-1"/>
    </source>
</evidence>
<feature type="disulfide bond" evidence="14">
    <location>
        <begin position="32"/>
        <end position="47"/>
    </location>
</feature>
<evidence type="ECO:0000256" key="1">
    <source>
        <dbReference type="ARBA" id="ARBA00004271"/>
    </source>
</evidence>
<evidence type="ECO:0000313" key="17">
    <source>
        <dbReference type="EMBL" id="KAH6827528.1"/>
    </source>
</evidence>
<dbReference type="CDD" id="cd02241">
    <property type="entry name" value="cupin_OxOx"/>
    <property type="match status" value="1"/>
</dbReference>
<gene>
    <name evidence="17" type="ORF">C2S53_007873</name>
</gene>
<evidence type="ECO:0000256" key="7">
    <source>
        <dbReference type="ARBA" id="ARBA00023157"/>
    </source>
</evidence>
<feature type="binding site" evidence="13">
    <location>
        <position position="157"/>
    </location>
    <ligand>
        <name>Mn(2+)</name>
        <dbReference type="ChEBI" id="CHEBI:29035"/>
    </ligand>
</feature>
<evidence type="ECO:0000256" key="9">
    <source>
        <dbReference type="ARBA" id="ARBA00049204"/>
    </source>
</evidence>
<name>A0AAD4P5C4_PERFH</name>
<protein>
    <recommendedName>
        <fullName evidence="15">Germin-like protein</fullName>
    </recommendedName>
</protein>
<keyword evidence="18" id="KW-1185">Reference proteome</keyword>
<keyword evidence="8 12" id="KW-0464">Manganese</keyword>
<dbReference type="InterPro" id="IPR006045">
    <property type="entry name" value="Cupin_1"/>
</dbReference>
<dbReference type="InterPro" id="IPR014710">
    <property type="entry name" value="RmlC-like_jellyroll"/>
</dbReference>
<feature type="binding site" evidence="13">
    <location>
        <position position="109"/>
    </location>
    <ligand>
        <name>Mn(2+)</name>
        <dbReference type="ChEBI" id="CHEBI:29035"/>
    </ligand>
</feature>
<dbReference type="GO" id="GO:2000280">
    <property type="term" value="P:regulation of root development"/>
    <property type="evidence" value="ECO:0007669"/>
    <property type="project" value="UniProtKB-ARBA"/>
</dbReference>
<evidence type="ECO:0000256" key="4">
    <source>
        <dbReference type="ARBA" id="ARBA00022525"/>
    </source>
</evidence>
<feature type="domain" description="Cupin type-1" evidence="16">
    <location>
        <begin position="61"/>
        <end position="211"/>
    </location>
</feature>
<dbReference type="InterPro" id="IPR001929">
    <property type="entry name" value="Germin"/>
</dbReference>
<dbReference type="GO" id="GO:0030145">
    <property type="term" value="F:manganese ion binding"/>
    <property type="evidence" value="ECO:0007669"/>
    <property type="project" value="UniProtKB-UniRule"/>
</dbReference>
<evidence type="ECO:0000256" key="2">
    <source>
        <dbReference type="ARBA" id="ARBA00007456"/>
    </source>
</evidence>
<comment type="subcellular location">
    <subcellularLocation>
        <location evidence="1 15">Secreted</location>
        <location evidence="1 15">Extracellular space</location>
        <location evidence="1 15">Apoplast</location>
    </subcellularLocation>
</comment>
<organism evidence="17 18">
    <name type="scientific">Perilla frutescens var. hirtella</name>
    <name type="common">Perilla citriodora</name>
    <name type="synonym">Perilla setoyensis</name>
    <dbReference type="NCBI Taxonomy" id="608512"/>
    <lineage>
        <taxon>Eukaryota</taxon>
        <taxon>Viridiplantae</taxon>
        <taxon>Streptophyta</taxon>
        <taxon>Embryophyta</taxon>
        <taxon>Tracheophyta</taxon>
        <taxon>Spermatophyta</taxon>
        <taxon>Magnoliopsida</taxon>
        <taxon>eudicotyledons</taxon>
        <taxon>Gunneridae</taxon>
        <taxon>Pentapetalae</taxon>
        <taxon>asterids</taxon>
        <taxon>lamiids</taxon>
        <taxon>Lamiales</taxon>
        <taxon>Lamiaceae</taxon>
        <taxon>Nepetoideae</taxon>
        <taxon>Elsholtzieae</taxon>
        <taxon>Perilla</taxon>
    </lineage>
</organism>
<keyword evidence="6 15" id="KW-0732">Signal</keyword>
<keyword evidence="4 15" id="KW-0964">Secreted</keyword>
<dbReference type="Proteomes" id="UP001190926">
    <property type="component" value="Unassembled WGS sequence"/>
</dbReference>
<feature type="chain" id="PRO_5041772930" description="Germin-like protein" evidence="15">
    <location>
        <begin position="23"/>
        <end position="213"/>
    </location>
</feature>
<evidence type="ECO:0000256" key="8">
    <source>
        <dbReference type="ARBA" id="ARBA00023211"/>
    </source>
</evidence>
<evidence type="ECO:0000256" key="5">
    <source>
        <dbReference type="ARBA" id="ARBA00022723"/>
    </source>
</evidence>
<dbReference type="InterPro" id="IPR011051">
    <property type="entry name" value="RmlC_Cupin_sf"/>
</dbReference>
<dbReference type="SUPFAM" id="SSF51182">
    <property type="entry name" value="RmlC-like cupins"/>
    <property type="match status" value="1"/>
</dbReference>